<protein>
    <submittedName>
        <fullName evidence="2">Uncharacterized protein</fullName>
    </submittedName>
</protein>
<accession>A0A7J6RK24</accession>
<sequence>MVPPEVAVRTVNCCLESRTMLVAARSTVSSGIPREQLEAMVQCFEVLAPATNPATAAEMLETSAVLCLNDGEESTDINQLNKELLLDAGSANGARHFARLRVHMVLVAEIQPNAKTGGAKALGRILALLADLCAGSTIADETVKKALRDYKTNPVKGQPKSSQTVVDLVIGALEIITQQEPDTPDFECLFQAARLFGAMLSREIPSEPSSESSVAGNASDAEGEARTVPVRPENQLMTRIEPVMGRYPATEGSELEVSLIVWCLINRRHATGQLGQGKIADRKGVCLLNLTTSDRDAFKSWQRGGNLRPAK</sequence>
<proteinExistence type="predicted"/>
<keyword evidence="3" id="KW-1185">Reference proteome</keyword>
<dbReference type="Proteomes" id="UP000553632">
    <property type="component" value="Unassembled WGS sequence"/>
</dbReference>
<reference evidence="2 3" key="1">
    <citation type="submission" date="2020-04" db="EMBL/GenBank/DDBJ databases">
        <title>Perkinsus olseni comparative genomics.</title>
        <authorList>
            <person name="Bogema D.R."/>
        </authorList>
    </citation>
    <scope>NUCLEOTIDE SEQUENCE [LARGE SCALE GENOMIC DNA]</scope>
    <source>
        <strain evidence="2 3">ATCC PRA-207</strain>
    </source>
</reference>
<gene>
    <name evidence="2" type="ORF">FOZ63_007847</name>
</gene>
<evidence type="ECO:0000256" key="1">
    <source>
        <dbReference type="SAM" id="MobiDB-lite"/>
    </source>
</evidence>
<organism evidence="2 3">
    <name type="scientific">Perkinsus olseni</name>
    <name type="common">Perkinsus atlanticus</name>
    <dbReference type="NCBI Taxonomy" id="32597"/>
    <lineage>
        <taxon>Eukaryota</taxon>
        <taxon>Sar</taxon>
        <taxon>Alveolata</taxon>
        <taxon>Perkinsozoa</taxon>
        <taxon>Perkinsea</taxon>
        <taxon>Perkinsida</taxon>
        <taxon>Perkinsidae</taxon>
        <taxon>Perkinsus</taxon>
    </lineage>
</organism>
<dbReference type="EMBL" id="JABANO010025507">
    <property type="protein sequence ID" value="KAF4720090.1"/>
    <property type="molecule type" value="Genomic_DNA"/>
</dbReference>
<comment type="caution">
    <text evidence="2">The sequence shown here is derived from an EMBL/GenBank/DDBJ whole genome shotgun (WGS) entry which is preliminary data.</text>
</comment>
<dbReference type="AlphaFoldDB" id="A0A7J6RK24"/>
<feature type="region of interest" description="Disordered" evidence="1">
    <location>
        <begin position="206"/>
        <end position="230"/>
    </location>
</feature>
<evidence type="ECO:0000313" key="3">
    <source>
        <dbReference type="Proteomes" id="UP000553632"/>
    </source>
</evidence>
<name>A0A7J6RK24_PEROL</name>
<evidence type="ECO:0000313" key="2">
    <source>
        <dbReference type="EMBL" id="KAF4720090.1"/>
    </source>
</evidence>